<dbReference type="EMBL" id="CADEAL010000008">
    <property type="protein sequence ID" value="CAB1412571.1"/>
    <property type="molecule type" value="Genomic_DNA"/>
</dbReference>
<sequence>MRLVQLKAFDEKPGRLLGASPCFFHCLVTKLGPTLVLSRASTPFSHGLSQPIDQCKSKPTEALRPWADTQRQTLPITSGLLSGGGPPSFALYENNEWHQSRRGRRGPTLRVEPVQTRLQVCLRLHVRGANYSPAAAGFQSFLSVGHWAAIHHRTGNPDFTIGVTEDLTFGGEPLVWMEEMKHQSLEGDEDVVLMTSRGGGGSEQHLDSDQASLVLSAAATGRASAAATSCSFKAAGRLAHAKTSYCGGEQTAGTQRKLCFNVISG</sequence>
<gene>
    <name evidence="1" type="ORF">PLEPLA_LOCUS264</name>
</gene>
<evidence type="ECO:0000313" key="2">
    <source>
        <dbReference type="Proteomes" id="UP001153269"/>
    </source>
</evidence>
<keyword evidence="2" id="KW-1185">Reference proteome</keyword>
<name>A0A9N7THD9_PLEPL</name>
<protein>
    <submittedName>
        <fullName evidence="1">Uncharacterized protein</fullName>
    </submittedName>
</protein>
<dbReference type="Proteomes" id="UP001153269">
    <property type="component" value="Unassembled WGS sequence"/>
</dbReference>
<evidence type="ECO:0000313" key="1">
    <source>
        <dbReference type="EMBL" id="CAB1412571.1"/>
    </source>
</evidence>
<reference evidence="1" key="1">
    <citation type="submission" date="2020-03" db="EMBL/GenBank/DDBJ databases">
        <authorList>
            <person name="Weist P."/>
        </authorList>
    </citation>
    <scope>NUCLEOTIDE SEQUENCE</scope>
</reference>
<comment type="caution">
    <text evidence="1">The sequence shown here is derived from an EMBL/GenBank/DDBJ whole genome shotgun (WGS) entry which is preliminary data.</text>
</comment>
<proteinExistence type="predicted"/>
<dbReference type="AlphaFoldDB" id="A0A9N7THD9"/>
<organism evidence="1 2">
    <name type="scientific">Pleuronectes platessa</name>
    <name type="common">European plaice</name>
    <dbReference type="NCBI Taxonomy" id="8262"/>
    <lineage>
        <taxon>Eukaryota</taxon>
        <taxon>Metazoa</taxon>
        <taxon>Chordata</taxon>
        <taxon>Craniata</taxon>
        <taxon>Vertebrata</taxon>
        <taxon>Euteleostomi</taxon>
        <taxon>Actinopterygii</taxon>
        <taxon>Neopterygii</taxon>
        <taxon>Teleostei</taxon>
        <taxon>Neoteleostei</taxon>
        <taxon>Acanthomorphata</taxon>
        <taxon>Carangaria</taxon>
        <taxon>Pleuronectiformes</taxon>
        <taxon>Pleuronectoidei</taxon>
        <taxon>Pleuronectidae</taxon>
        <taxon>Pleuronectes</taxon>
    </lineage>
</organism>
<accession>A0A9N7THD9</accession>